<sequence length="206" mass="23468">MLWLETEMPQSSCQSAKTMDKTMRRILPTGEPLGDTLTLRIFVSRDGKCATRRKFLGQCLYLKLKVMVEGRDVRVKLWRLPGNDNPYSVEGAWNASSATGLTQSETCELGIFDSQYPQPSTNKNFEGYTDSNEPDSAGQKLDINQQHLHRHDLIKHVTLKLHPSCRIVRIISKSTERERKLSSGMRLSFIWFRKTLCGFAGGSIWD</sequence>
<reference evidence="1 2" key="1">
    <citation type="submission" date="2016-03" db="EMBL/GenBank/DDBJ databases">
        <authorList>
            <person name="Ploux O."/>
        </authorList>
    </citation>
    <scope>NUCLEOTIDE SEQUENCE [LARGE SCALE GENOMIC DNA]</scope>
    <source>
        <strain evidence="1 2">URUG2</strain>
    </source>
</reference>
<protein>
    <submittedName>
        <fullName evidence="1">Uncharacterized protein</fullName>
    </submittedName>
</protein>
<proteinExistence type="predicted"/>
<feature type="unsure residue" description="D or N" evidence="1">
    <location>
        <position position="206"/>
    </location>
</feature>
<evidence type="ECO:0000313" key="1">
    <source>
        <dbReference type="EMBL" id="CZT22657.1"/>
    </source>
</evidence>
<keyword evidence="2" id="KW-1185">Reference proteome</keyword>
<dbReference type="EMBL" id="FJUY01000014">
    <property type="protein sequence ID" value="CZT22657.1"/>
    <property type="molecule type" value="Genomic_DNA"/>
</dbReference>
<evidence type="ECO:0000313" key="2">
    <source>
        <dbReference type="Proteomes" id="UP000225277"/>
    </source>
</evidence>
<organism evidence="1 2">
    <name type="scientific">Ramularia collo-cygni</name>
    <dbReference type="NCBI Taxonomy" id="112498"/>
    <lineage>
        <taxon>Eukaryota</taxon>
        <taxon>Fungi</taxon>
        <taxon>Dikarya</taxon>
        <taxon>Ascomycota</taxon>
        <taxon>Pezizomycotina</taxon>
        <taxon>Dothideomycetes</taxon>
        <taxon>Dothideomycetidae</taxon>
        <taxon>Mycosphaerellales</taxon>
        <taxon>Mycosphaerellaceae</taxon>
        <taxon>Ramularia</taxon>
    </lineage>
</organism>
<dbReference type="AlphaFoldDB" id="A0A2D3UXB8"/>
<name>A0A2D3UXB8_9PEZI</name>
<accession>A0A2D3UXB8</accession>
<gene>
    <name evidence="1" type="ORF">RCC_08362</name>
</gene>
<dbReference type="Proteomes" id="UP000225277">
    <property type="component" value="Unassembled WGS sequence"/>
</dbReference>